<protein>
    <submittedName>
        <fullName evidence="2">F-box domain-containing protein</fullName>
    </submittedName>
</protein>
<sequence>MTKNIRLFEHLKGFEVIFNSFGEPHIFNAYKKLLLGASDKIKLLKVRRCPFVDKEFATKLATRYFNLKCIAIGFHDRATTLVPIDYFADFKELDAIFVDFCRNTWVIPPKVRLFVIECGENEEMNTHKFYDQDNAEVQLRNRFLVVDKEKRGGFYNFNESNENKIYQVVYCYTILDWKLFEDLDTFNLSCKQTPEYCFV</sequence>
<name>A0AC35UFN1_9BILA</name>
<accession>A0AC35UFN1</accession>
<dbReference type="WBParaSite" id="RSKR_0001096500.1">
    <property type="protein sequence ID" value="RSKR_0001096500.1"/>
    <property type="gene ID" value="RSKR_0001096500"/>
</dbReference>
<evidence type="ECO:0000313" key="2">
    <source>
        <dbReference type="WBParaSite" id="RSKR_0001096500.1"/>
    </source>
</evidence>
<dbReference type="Proteomes" id="UP000095286">
    <property type="component" value="Unplaced"/>
</dbReference>
<organism evidence="1 2">
    <name type="scientific">Rhabditophanes sp. KR3021</name>
    <dbReference type="NCBI Taxonomy" id="114890"/>
    <lineage>
        <taxon>Eukaryota</taxon>
        <taxon>Metazoa</taxon>
        <taxon>Ecdysozoa</taxon>
        <taxon>Nematoda</taxon>
        <taxon>Chromadorea</taxon>
        <taxon>Rhabditida</taxon>
        <taxon>Tylenchina</taxon>
        <taxon>Panagrolaimomorpha</taxon>
        <taxon>Strongyloidoidea</taxon>
        <taxon>Alloionematidae</taxon>
        <taxon>Rhabditophanes</taxon>
    </lineage>
</organism>
<evidence type="ECO:0000313" key="1">
    <source>
        <dbReference type="Proteomes" id="UP000095286"/>
    </source>
</evidence>
<proteinExistence type="predicted"/>
<reference evidence="2" key="1">
    <citation type="submission" date="2016-11" db="UniProtKB">
        <authorList>
            <consortium name="WormBaseParasite"/>
        </authorList>
    </citation>
    <scope>IDENTIFICATION</scope>
    <source>
        <strain evidence="2">KR3021</strain>
    </source>
</reference>